<dbReference type="AlphaFoldDB" id="A0A834IKU1"/>
<protein>
    <recommendedName>
        <fullName evidence="1">U1-type domain-containing protein</fullName>
    </recommendedName>
</protein>
<dbReference type="SMART" id="SM00451">
    <property type="entry name" value="ZnF_U1"/>
    <property type="match status" value="2"/>
</dbReference>
<dbReference type="GO" id="GO:0003676">
    <property type="term" value="F:nucleic acid binding"/>
    <property type="evidence" value="ECO:0007669"/>
    <property type="project" value="InterPro"/>
</dbReference>
<comment type="caution">
    <text evidence="2">The sequence shown here is derived from an EMBL/GenBank/DDBJ whole genome shotgun (WGS) entry which is preliminary data.</text>
</comment>
<gene>
    <name evidence="2" type="ORF">GWI33_006639</name>
</gene>
<evidence type="ECO:0000259" key="1">
    <source>
        <dbReference type="SMART" id="SM00451"/>
    </source>
</evidence>
<reference evidence="2" key="1">
    <citation type="submission" date="2020-08" db="EMBL/GenBank/DDBJ databases">
        <title>Genome sequencing and assembly of the red palm weevil Rhynchophorus ferrugineus.</title>
        <authorList>
            <person name="Dias G.B."/>
            <person name="Bergman C.M."/>
            <person name="Manee M."/>
        </authorList>
    </citation>
    <scope>NUCLEOTIDE SEQUENCE</scope>
    <source>
        <strain evidence="2">AA-2017</strain>
        <tissue evidence="2">Whole larva</tissue>
    </source>
</reference>
<evidence type="ECO:0000313" key="2">
    <source>
        <dbReference type="EMBL" id="KAF7279878.1"/>
    </source>
</evidence>
<dbReference type="GO" id="GO:0008270">
    <property type="term" value="F:zinc ion binding"/>
    <property type="evidence" value="ECO:0007669"/>
    <property type="project" value="InterPro"/>
</dbReference>
<name>A0A834IKU1_RHYFE</name>
<dbReference type="EMBL" id="JAACXV010000334">
    <property type="protein sequence ID" value="KAF7279878.1"/>
    <property type="molecule type" value="Genomic_DNA"/>
</dbReference>
<feature type="domain" description="U1-type" evidence="1">
    <location>
        <begin position="48"/>
        <end position="82"/>
    </location>
</feature>
<dbReference type="SUPFAM" id="SSF57667">
    <property type="entry name" value="beta-beta-alpha zinc fingers"/>
    <property type="match status" value="1"/>
</dbReference>
<keyword evidence="3" id="KW-1185">Reference proteome</keyword>
<dbReference type="Gene3D" id="3.30.160.60">
    <property type="entry name" value="Classic Zinc Finger"/>
    <property type="match status" value="1"/>
</dbReference>
<sequence length="664" mass="76863">MLPGIKADGQFYCDLCDKCLNINDKNNHIKGKKHKYHLRQKEYENKDQEVFECTTCKVKLTSQTFYTIHIGSKKHRRKCKEYSFKKRINSEIDETKQVGSNVQHSIKSENNKPSVSECGIWTETNCYKSTKEKYRSNRAKNREEIYQNYLNSLLTYWGVTLALNPKVHDFKISVNNKEWGRFGDVVLEIDYSASDYEQSIRIVNAINLKYISNKTKQFDDINRGKFNLTKLVAHAMVTSPPKKEGIIKYIIFTTADPSPNFQPKLRIKGELLQTKNYSDNTIEYIDVSGRSLSRHDMINTVDDKDNAFLLFSTDKIHPSPKIYLYCSQEKLKNLGPSTDAALSKRFGFSRDGISTNIISFIQYWNDDLLGGTYKLNKEDILAKIGDILLSPYLAEVEVGIFKAKYDFTAWNQAINAVDVTILHKHPFIIGKICKPINFYLETNYKYTIDPNSKQISIPQDQLQISNKALAMYLFEETIDTGYSNAPLFSIYRAFWKAGLGALILEALQDYEREYIFHIIAVLKELGLTRKYIINLQKPKFEHIVGTMKYLTYFLSLDDIINKLSPSVLDKLKIEVSEKFSLDLTTIKTNNEYFFRNITANEFFDISLGKYSLKQFNDVTETEIEWTLVLSDKLIKQIKTELGNEEECEQKNQRKFLGGLDPTLF</sequence>
<proteinExistence type="predicted"/>
<dbReference type="InterPro" id="IPR036236">
    <property type="entry name" value="Znf_C2H2_sf"/>
</dbReference>
<accession>A0A834IKU1</accession>
<feature type="domain" description="U1-type" evidence="1">
    <location>
        <begin position="8"/>
        <end position="41"/>
    </location>
</feature>
<dbReference type="OrthoDB" id="6778710at2759"/>
<evidence type="ECO:0000313" key="3">
    <source>
        <dbReference type="Proteomes" id="UP000625711"/>
    </source>
</evidence>
<organism evidence="2 3">
    <name type="scientific">Rhynchophorus ferrugineus</name>
    <name type="common">Red palm weevil</name>
    <name type="synonym">Curculio ferrugineus</name>
    <dbReference type="NCBI Taxonomy" id="354439"/>
    <lineage>
        <taxon>Eukaryota</taxon>
        <taxon>Metazoa</taxon>
        <taxon>Ecdysozoa</taxon>
        <taxon>Arthropoda</taxon>
        <taxon>Hexapoda</taxon>
        <taxon>Insecta</taxon>
        <taxon>Pterygota</taxon>
        <taxon>Neoptera</taxon>
        <taxon>Endopterygota</taxon>
        <taxon>Coleoptera</taxon>
        <taxon>Polyphaga</taxon>
        <taxon>Cucujiformia</taxon>
        <taxon>Curculionidae</taxon>
        <taxon>Dryophthorinae</taxon>
        <taxon>Rhynchophorus</taxon>
    </lineage>
</organism>
<dbReference type="Proteomes" id="UP000625711">
    <property type="component" value="Unassembled WGS sequence"/>
</dbReference>
<dbReference type="InterPro" id="IPR003604">
    <property type="entry name" value="Matrin/U1-like-C_Znf_C2H2"/>
</dbReference>